<reference evidence="1 2" key="1">
    <citation type="journal article" date="2021" name="Commun. Biol.">
        <title>The genome of Shorea leprosula (Dipterocarpaceae) highlights the ecological relevance of drought in aseasonal tropical rainforests.</title>
        <authorList>
            <person name="Ng K.K.S."/>
            <person name="Kobayashi M.J."/>
            <person name="Fawcett J.A."/>
            <person name="Hatakeyama M."/>
            <person name="Paape T."/>
            <person name="Ng C.H."/>
            <person name="Ang C.C."/>
            <person name="Tnah L.H."/>
            <person name="Lee C.T."/>
            <person name="Nishiyama T."/>
            <person name="Sese J."/>
            <person name="O'Brien M.J."/>
            <person name="Copetti D."/>
            <person name="Mohd Noor M.I."/>
            <person name="Ong R.C."/>
            <person name="Putra M."/>
            <person name="Sireger I.Z."/>
            <person name="Indrioko S."/>
            <person name="Kosugi Y."/>
            <person name="Izuno A."/>
            <person name="Isagi Y."/>
            <person name="Lee S.L."/>
            <person name="Shimizu K.K."/>
        </authorList>
    </citation>
    <scope>NUCLEOTIDE SEQUENCE [LARGE SCALE GENOMIC DNA]</scope>
    <source>
        <strain evidence="1">214</strain>
    </source>
</reference>
<proteinExistence type="predicted"/>
<protein>
    <submittedName>
        <fullName evidence="1">Uncharacterized protein</fullName>
    </submittedName>
</protein>
<dbReference type="AlphaFoldDB" id="A0AAV5M6K3"/>
<accession>A0AAV5M6K3</accession>
<dbReference type="Proteomes" id="UP001054252">
    <property type="component" value="Unassembled WGS sequence"/>
</dbReference>
<comment type="caution">
    <text evidence="1">The sequence shown here is derived from an EMBL/GenBank/DDBJ whole genome shotgun (WGS) entry which is preliminary data.</text>
</comment>
<organism evidence="1 2">
    <name type="scientific">Rubroshorea leprosula</name>
    <dbReference type="NCBI Taxonomy" id="152421"/>
    <lineage>
        <taxon>Eukaryota</taxon>
        <taxon>Viridiplantae</taxon>
        <taxon>Streptophyta</taxon>
        <taxon>Embryophyta</taxon>
        <taxon>Tracheophyta</taxon>
        <taxon>Spermatophyta</taxon>
        <taxon>Magnoliopsida</taxon>
        <taxon>eudicotyledons</taxon>
        <taxon>Gunneridae</taxon>
        <taxon>Pentapetalae</taxon>
        <taxon>rosids</taxon>
        <taxon>malvids</taxon>
        <taxon>Malvales</taxon>
        <taxon>Dipterocarpaceae</taxon>
        <taxon>Rubroshorea</taxon>
    </lineage>
</organism>
<sequence length="63" mass="6982">MSAAPVQRIWAEARGSGAEEGWRGAELEIDADSVQGRCRKQGRCRAEAQVRGRVQARCRQARV</sequence>
<evidence type="ECO:0000313" key="2">
    <source>
        <dbReference type="Proteomes" id="UP001054252"/>
    </source>
</evidence>
<keyword evidence="2" id="KW-1185">Reference proteome</keyword>
<gene>
    <name evidence="1" type="ORF">SLEP1_g51982</name>
</gene>
<name>A0AAV5M6K3_9ROSI</name>
<dbReference type="EMBL" id="BPVZ01000187">
    <property type="protein sequence ID" value="GKV44834.1"/>
    <property type="molecule type" value="Genomic_DNA"/>
</dbReference>
<evidence type="ECO:0000313" key="1">
    <source>
        <dbReference type="EMBL" id="GKV44834.1"/>
    </source>
</evidence>